<feature type="domain" description="Penicillin-binding protein transpeptidase" evidence="2">
    <location>
        <begin position="158"/>
        <end position="466"/>
    </location>
</feature>
<keyword evidence="5" id="KW-1185">Reference proteome</keyword>
<dbReference type="STRING" id="1121305.CLCOL_19740"/>
<feature type="transmembrane region" description="Helical" evidence="1">
    <location>
        <begin position="12"/>
        <end position="31"/>
    </location>
</feature>
<name>A0A151ALK1_9CLOT</name>
<dbReference type="Pfam" id="PF21922">
    <property type="entry name" value="PBP_dimer_2"/>
    <property type="match status" value="1"/>
</dbReference>
<keyword evidence="1" id="KW-0812">Transmembrane</keyword>
<comment type="caution">
    <text evidence="4">The sequence shown here is derived from an EMBL/GenBank/DDBJ whole genome shotgun (WGS) entry which is preliminary data.</text>
</comment>
<dbReference type="InterPro" id="IPR036138">
    <property type="entry name" value="PBP_dimer_sf"/>
</dbReference>
<dbReference type="InterPro" id="IPR001460">
    <property type="entry name" value="PCN-bd_Tpept"/>
</dbReference>
<keyword evidence="1" id="KW-0472">Membrane</keyword>
<dbReference type="Gene3D" id="3.90.1310.10">
    <property type="entry name" value="Penicillin-binding protein 2a (Domain 2)"/>
    <property type="match status" value="1"/>
</dbReference>
<dbReference type="Proteomes" id="UP000075374">
    <property type="component" value="Unassembled WGS sequence"/>
</dbReference>
<dbReference type="PANTHER" id="PTHR30627">
    <property type="entry name" value="PEPTIDOGLYCAN D,D-TRANSPEPTIDASE"/>
    <property type="match status" value="1"/>
</dbReference>
<dbReference type="InterPro" id="IPR012338">
    <property type="entry name" value="Beta-lactam/transpept-like"/>
</dbReference>
<proteinExistence type="predicted"/>
<evidence type="ECO:0000313" key="5">
    <source>
        <dbReference type="Proteomes" id="UP000075374"/>
    </source>
</evidence>
<dbReference type="GO" id="GO:0071555">
    <property type="term" value="P:cell wall organization"/>
    <property type="evidence" value="ECO:0007669"/>
    <property type="project" value="TreeGrafter"/>
</dbReference>
<dbReference type="InterPro" id="IPR050515">
    <property type="entry name" value="Beta-lactam/transpept"/>
</dbReference>
<organism evidence="4 5">
    <name type="scientific">Clostridium colicanis DSM 13634</name>
    <dbReference type="NCBI Taxonomy" id="1121305"/>
    <lineage>
        <taxon>Bacteria</taxon>
        <taxon>Bacillati</taxon>
        <taxon>Bacillota</taxon>
        <taxon>Clostridia</taxon>
        <taxon>Eubacteriales</taxon>
        <taxon>Clostridiaceae</taxon>
        <taxon>Clostridium</taxon>
    </lineage>
</organism>
<accession>A0A151ALK1</accession>
<dbReference type="AlphaFoldDB" id="A0A151ALK1"/>
<sequence>MNDISTNIKKVLVVFLVCFMGVIMYITYFQVFKAEKIVQSPYNKRIQAKRNSILRGTIYDRNMTALTKSKKISTLNQERTYTEGSAFAHVLGYVNPRYGITGLEKQYDSTLLGEDAMDLSKVVQFVTEKKDEVGYSIRTTLDSKIQKKAYSLLGNNKGAVVAIEPQTGEILAMVSTPSFDPNNLEKNWQNLNTNKDIPLYNRAILGMYPPGSTFKVVTAVSALENLPGITERRFDDDGVLVFNAKESLKNYAGHSYGNINLKQAFYKSSNVVFGTLGMELGNEALKTTAEKFYFNNTIPSNDFVAKNSRFPSLESYEKGNMAQSAIGQGEVLATPIEMALVAASIANDGVIMKPLIVKEILKPTGQSIKKIKAEELQRVTSIENAKIIKEYMRATVTEGTGGAAALESVEVCGKTGTADTGREGEKPHSWFIGFAPYDNPKIAIAVIVENGGTGGGIAAEIAGQVIKTALQ</sequence>
<dbReference type="Gene3D" id="3.40.710.10">
    <property type="entry name" value="DD-peptidase/beta-lactamase superfamily"/>
    <property type="match status" value="1"/>
</dbReference>
<reference evidence="4 5" key="1">
    <citation type="submission" date="2016-02" db="EMBL/GenBank/DDBJ databases">
        <title>Genome sequence of Clostridium colicanis DSM 13634.</title>
        <authorList>
            <person name="Poehlein A."/>
            <person name="Daniel R."/>
        </authorList>
    </citation>
    <scope>NUCLEOTIDE SEQUENCE [LARGE SCALE GENOMIC DNA]</scope>
    <source>
        <strain evidence="4 5">DSM 13634</strain>
    </source>
</reference>
<dbReference type="Pfam" id="PF00905">
    <property type="entry name" value="Transpeptidase"/>
    <property type="match status" value="1"/>
</dbReference>
<dbReference type="SUPFAM" id="SSF56601">
    <property type="entry name" value="beta-lactamase/transpeptidase-like"/>
    <property type="match status" value="1"/>
</dbReference>
<gene>
    <name evidence="4" type="primary">pbpA</name>
    <name evidence="4" type="ORF">CLCOL_19740</name>
</gene>
<protein>
    <submittedName>
        <fullName evidence="4">Penicillin-binding protein A</fullName>
    </submittedName>
</protein>
<dbReference type="SUPFAM" id="SSF56519">
    <property type="entry name" value="Penicillin binding protein dimerisation domain"/>
    <property type="match status" value="1"/>
</dbReference>
<dbReference type="GO" id="GO:0071972">
    <property type="term" value="F:peptidoglycan L,D-transpeptidase activity"/>
    <property type="evidence" value="ECO:0007669"/>
    <property type="project" value="TreeGrafter"/>
</dbReference>
<dbReference type="EMBL" id="LTBB01000010">
    <property type="protein sequence ID" value="KYH28482.1"/>
    <property type="molecule type" value="Genomic_DNA"/>
</dbReference>
<keyword evidence="1" id="KW-1133">Transmembrane helix</keyword>
<dbReference type="RefSeq" id="WP_061858796.1">
    <property type="nucleotide sequence ID" value="NZ_LTBB01000010.1"/>
</dbReference>
<evidence type="ECO:0000313" key="4">
    <source>
        <dbReference type="EMBL" id="KYH28482.1"/>
    </source>
</evidence>
<dbReference type="PANTHER" id="PTHR30627:SF24">
    <property type="entry name" value="PENICILLIN-BINDING PROTEIN 4B"/>
    <property type="match status" value="1"/>
</dbReference>
<dbReference type="GO" id="GO:0008658">
    <property type="term" value="F:penicillin binding"/>
    <property type="evidence" value="ECO:0007669"/>
    <property type="project" value="InterPro"/>
</dbReference>
<feature type="domain" description="Penicillin binding protein A dimerisation" evidence="3">
    <location>
        <begin position="55"/>
        <end position="132"/>
    </location>
</feature>
<evidence type="ECO:0000259" key="2">
    <source>
        <dbReference type="Pfam" id="PF00905"/>
    </source>
</evidence>
<dbReference type="InterPro" id="IPR054120">
    <property type="entry name" value="PBPA_dimer"/>
</dbReference>
<evidence type="ECO:0000256" key="1">
    <source>
        <dbReference type="SAM" id="Phobius"/>
    </source>
</evidence>
<evidence type="ECO:0000259" key="3">
    <source>
        <dbReference type="Pfam" id="PF21922"/>
    </source>
</evidence>
<dbReference type="GO" id="GO:0005886">
    <property type="term" value="C:plasma membrane"/>
    <property type="evidence" value="ECO:0007669"/>
    <property type="project" value="TreeGrafter"/>
</dbReference>
<dbReference type="PATRIC" id="fig|1121305.3.peg.1977"/>